<organism evidence="1 2">
    <name type="scientific">Araneus ventricosus</name>
    <name type="common">Orbweaver spider</name>
    <name type="synonym">Epeira ventricosa</name>
    <dbReference type="NCBI Taxonomy" id="182803"/>
    <lineage>
        <taxon>Eukaryota</taxon>
        <taxon>Metazoa</taxon>
        <taxon>Ecdysozoa</taxon>
        <taxon>Arthropoda</taxon>
        <taxon>Chelicerata</taxon>
        <taxon>Arachnida</taxon>
        <taxon>Araneae</taxon>
        <taxon>Araneomorphae</taxon>
        <taxon>Entelegynae</taxon>
        <taxon>Araneoidea</taxon>
        <taxon>Araneidae</taxon>
        <taxon>Araneus</taxon>
    </lineage>
</organism>
<protein>
    <submittedName>
        <fullName evidence="1">Uncharacterized protein</fullName>
    </submittedName>
</protein>
<accession>A0A4Y2MS61</accession>
<reference evidence="1 2" key="1">
    <citation type="journal article" date="2019" name="Sci. Rep.">
        <title>Orb-weaving spider Araneus ventricosus genome elucidates the spidroin gene catalogue.</title>
        <authorList>
            <person name="Kono N."/>
            <person name="Nakamura H."/>
            <person name="Ohtoshi R."/>
            <person name="Moran D.A.P."/>
            <person name="Shinohara A."/>
            <person name="Yoshida Y."/>
            <person name="Fujiwara M."/>
            <person name="Mori M."/>
            <person name="Tomita M."/>
            <person name="Arakawa K."/>
        </authorList>
    </citation>
    <scope>NUCLEOTIDE SEQUENCE [LARGE SCALE GENOMIC DNA]</scope>
</reference>
<dbReference type="EMBL" id="BGPR01007766">
    <property type="protein sequence ID" value="GBN29379.1"/>
    <property type="molecule type" value="Genomic_DNA"/>
</dbReference>
<sequence>MNEIYKKLGITKLTTLVYNPQSSSLIERLIKVEKREIFPTVQSENSFAEEADRDMGNNNDTVSNEESILKVYPCCSLPYEDWGDDQQNLISNAIQNSHMSTQCDQYSTNTSNISECEETNSAVSDMIQNQSDDHTIVTLIQQSTNMPMNAESDKNTTHVADQDQNQSVIKQAPVGRRYGLRPRGAFGFVKHN</sequence>
<evidence type="ECO:0000313" key="2">
    <source>
        <dbReference type="Proteomes" id="UP000499080"/>
    </source>
</evidence>
<gene>
    <name evidence="1" type="ORF">AVEN_78155_1</name>
</gene>
<proteinExistence type="predicted"/>
<keyword evidence="2" id="KW-1185">Reference proteome</keyword>
<evidence type="ECO:0000313" key="1">
    <source>
        <dbReference type="EMBL" id="GBN29379.1"/>
    </source>
</evidence>
<dbReference type="Proteomes" id="UP000499080">
    <property type="component" value="Unassembled WGS sequence"/>
</dbReference>
<name>A0A4Y2MS61_ARAVE</name>
<dbReference type="AlphaFoldDB" id="A0A4Y2MS61"/>
<comment type="caution">
    <text evidence="1">The sequence shown here is derived from an EMBL/GenBank/DDBJ whole genome shotgun (WGS) entry which is preliminary data.</text>
</comment>